<comment type="caution">
    <text evidence="3">The sequence shown here is derived from an EMBL/GenBank/DDBJ whole genome shotgun (WGS) entry which is preliminary data.</text>
</comment>
<organism evidence="3 4">
    <name type="scientific">Bordetella genomosp. 1</name>
    <dbReference type="NCBI Taxonomy" id="1395607"/>
    <lineage>
        <taxon>Bacteria</taxon>
        <taxon>Pseudomonadati</taxon>
        <taxon>Pseudomonadota</taxon>
        <taxon>Betaproteobacteria</taxon>
        <taxon>Burkholderiales</taxon>
        <taxon>Alcaligenaceae</taxon>
        <taxon>Bordetella</taxon>
    </lineage>
</organism>
<proteinExistence type="predicted"/>
<keyword evidence="1" id="KW-0732">Signal</keyword>
<evidence type="ECO:0000313" key="4">
    <source>
        <dbReference type="Proteomes" id="UP000216354"/>
    </source>
</evidence>
<gene>
    <name evidence="3" type="ORF">CAL27_19250</name>
</gene>
<feature type="domain" description="Cytochrome P460" evidence="2">
    <location>
        <begin position="50"/>
        <end position="146"/>
    </location>
</feature>
<evidence type="ECO:0000256" key="1">
    <source>
        <dbReference type="SAM" id="SignalP"/>
    </source>
</evidence>
<dbReference type="InterPro" id="IPR038142">
    <property type="entry name" value="Cytochrome_P460_sp"/>
</dbReference>
<dbReference type="CDD" id="cd20716">
    <property type="entry name" value="cyt_P460_fam"/>
    <property type="match status" value="1"/>
</dbReference>
<dbReference type="EMBL" id="NEVR01000004">
    <property type="protein sequence ID" value="OZI58814.1"/>
    <property type="molecule type" value="Genomic_DNA"/>
</dbReference>
<dbReference type="Gene3D" id="3.50.70.20">
    <property type="entry name" value="Cytochrome P460"/>
    <property type="match status" value="1"/>
</dbReference>
<protein>
    <recommendedName>
        <fullName evidence="2">Cytochrome P460 domain-containing protein</fullName>
    </recommendedName>
</protein>
<feature type="chain" id="PRO_5046836980" description="Cytochrome P460 domain-containing protein" evidence="1">
    <location>
        <begin position="25"/>
        <end position="192"/>
    </location>
</feature>
<evidence type="ECO:0000313" key="3">
    <source>
        <dbReference type="EMBL" id="OZI58814.1"/>
    </source>
</evidence>
<name>A0ABX4EWG7_9BORD</name>
<sequence length="192" mass="20812">MRRGGYLAGLAWTAALLAGAGVQAQGNDRVAFPAAYAEGVHYATVTRGDIREELYTSRAAIEAAQRGEPIPDGTVILMEDYRGGRLHRYVAMEKRAGWGERHAPEVRNGDWEFQAFLPDRSVNREERVTRCMGCHKAQAGTDFLFTLDRMKAAPLSEAGAGMQRALAQAPLAPASAADLTHAQVMLSAARGR</sequence>
<dbReference type="RefSeq" id="WP_094832510.1">
    <property type="nucleotide sequence ID" value="NZ_NEVR01000004.1"/>
</dbReference>
<dbReference type="Proteomes" id="UP000216354">
    <property type="component" value="Unassembled WGS sequence"/>
</dbReference>
<evidence type="ECO:0000259" key="2">
    <source>
        <dbReference type="Pfam" id="PF16694"/>
    </source>
</evidence>
<reference evidence="3 4" key="1">
    <citation type="submission" date="2017-05" db="EMBL/GenBank/DDBJ databases">
        <title>Complete and WGS of Bordetella genogroups.</title>
        <authorList>
            <person name="Spilker T."/>
            <person name="Lipuma J."/>
        </authorList>
    </citation>
    <scope>NUCLEOTIDE SEQUENCE [LARGE SCALE GENOMIC DNA]</scope>
    <source>
        <strain evidence="3 4">AU9795</strain>
    </source>
</reference>
<dbReference type="Pfam" id="PF16694">
    <property type="entry name" value="Cytochrome_P460"/>
    <property type="match status" value="1"/>
</dbReference>
<feature type="signal peptide" evidence="1">
    <location>
        <begin position="1"/>
        <end position="24"/>
    </location>
</feature>
<accession>A0ABX4EWG7</accession>
<dbReference type="InterPro" id="IPR032033">
    <property type="entry name" value="Cytochrome_P460"/>
</dbReference>
<keyword evidence="4" id="KW-1185">Reference proteome</keyword>